<reference evidence="1" key="1">
    <citation type="submission" date="2021-01" db="EMBL/GenBank/DDBJ databases">
        <authorList>
            <person name="Li R."/>
            <person name="Bekaert M."/>
        </authorList>
    </citation>
    <scope>NUCLEOTIDE SEQUENCE</scope>
    <source>
        <strain evidence="1">Farmed</strain>
    </source>
</reference>
<dbReference type="AlphaFoldDB" id="A0A812BIJ1"/>
<name>A0A812BIJ1_ACAPH</name>
<comment type="caution">
    <text evidence="1">The sequence shown here is derived from an EMBL/GenBank/DDBJ whole genome shotgun (WGS) entry which is preliminary data.</text>
</comment>
<proteinExistence type="predicted"/>
<gene>
    <name evidence="1" type="ORF">SPHA_18235</name>
</gene>
<accession>A0A812BIJ1</accession>
<dbReference type="EMBL" id="CAHIKZ030000657">
    <property type="protein sequence ID" value="CAE1231636.1"/>
    <property type="molecule type" value="Genomic_DNA"/>
</dbReference>
<evidence type="ECO:0000313" key="1">
    <source>
        <dbReference type="EMBL" id="CAE1231636.1"/>
    </source>
</evidence>
<protein>
    <submittedName>
        <fullName evidence="1">Uncharacterized protein</fullName>
    </submittedName>
</protein>
<keyword evidence="2" id="KW-1185">Reference proteome</keyword>
<organism evidence="1 2">
    <name type="scientific">Acanthosepion pharaonis</name>
    <name type="common">Pharaoh cuttlefish</name>
    <name type="synonym">Sepia pharaonis</name>
    <dbReference type="NCBI Taxonomy" id="158019"/>
    <lineage>
        <taxon>Eukaryota</taxon>
        <taxon>Metazoa</taxon>
        <taxon>Spiralia</taxon>
        <taxon>Lophotrochozoa</taxon>
        <taxon>Mollusca</taxon>
        <taxon>Cephalopoda</taxon>
        <taxon>Coleoidea</taxon>
        <taxon>Decapodiformes</taxon>
        <taxon>Sepiida</taxon>
        <taxon>Sepiina</taxon>
        <taxon>Sepiidae</taxon>
        <taxon>Acanthosepion</taxon>
    </lineage>
</organism>
<evidence type="ECO:0000313" key="2">
    <source>
        <dbReference type="Proteomes" id="UP000597762"/>
    </source>
</evidence>
<dbReference type="Proteomes" id="UP000597762">
    <property type="component" value="Unassembled WGS sequence"/>
</dbReference>
<sequence length="336" mass="39011">MFFARYLISLILSLRKKTRYCLHILSEKNFLQRYLIKNRLSRIISPELFSKISISLSQNWLSLGNVLARYLISLSIENRIVSRYLISLSLVLSLGRISLASPENNCLVLSLGKMFFARYLILSIENRIISYYLSNVLASYLIILSIENRICLVLSLGRMLALENLPSISPRYLISLHRKQNCLVIYLSEECFLQAISLVSLHRKQNCLVVSRKMFLQRYLIKCSCKDISLVSPDKKNCLVLSLGRMFLQDLISLSRKQNCLILSLGRMFLQDISLVSLQKTELSLVLSLGRMFLQRYLISLSIENIGELFLYYSRKNVLCKISHYSLHRKQNCLWE</sequence>